<feature type="non-terminal residue" evidence="1">
    <location>
        <position position="1"/>
    </location>
</feature>
<accession>A0A0C9SKX5</accession>
<keyword evidence="2" id="KW-1185">Reference proteome</keyword>
<dbReference type="HOGENOM" id="CLU_108608_0_0_1"/>
<evidence type="ECO:0008006" key="3">
    <source>
        <dbReference type="Google" id="ProtNLM"/>
    </source>
</evidence>
<gene>
    <name evidence="1" type="ORF">PLICRDRAFT_80996</name>
</gene>
<dbReference type="Proteomes" id="UP000053263">
    <property type="component" value="Unassembled WGS sequence"/>
</dbReference>
<dbReference type="EMBL" id="KN832570">
    <property type="protein sequence ID" value="KII84496.1"/>
    <property type="molecule type" value="Genomic_DNA"/>
</dbReference>
<dbReference type="OrthoDB" id="3267748at2759"/>
<proteinExistence type="predicted"/>
<evidence type="ECO:0000313" key="1">
    <source>
        <dbReference type="EMBL" id="KII84496.1"/>
    </source>
</evidence>
<protein>
    <recommendedName>
        <fullName evidence="3">Retrotransposon gag domain-containing protein</fullName>
    </recommendedName>
</protein>
<name>A0A0C9SKX5_PLICR</name>
<reference evidence="1 2" key="1">
    <citation type="submission" date="2014-06" db="EMBL/GenBank/DDBJ databases">
        <title>Evolutionary Origins and Diversification of the Mycorrhizal Mutualists.</title>
        <authorList>
            <consortium name="DOE Joint Genome Institute"/>
            <consortium name="Mycorrhizal Genomics Consortium"/>
            <person name="Kohler A."/>
            <person name="Kuo A."/>
            <person name="Nagy L.G."/>
            <person name="Floudas D."/>
            <person name="Copeland A."/>
            <person name="Barry K.W."/>
            <person name="Cichocki N."/>
            <person name="Veneault-Fourrey C."/>
            <person name="LaButti K."/>
            <person name="Lindquist E.A."/>
            <person name="Lipzen A."/>
            <person name="Lundell T."/>
            <person name="Morin E."/>
            <person name="Murat C."/>
            <person name="Riley R."/>
            <person name="Ohm R."/>
            <person name="Sun H."/>
            <person name="Tunlid A."/>
            <person name="Henrissat B."/>
            <person name="Grigoriev I.V."/>
            <person name="Hibbett D.S."/>
            <person name="Martin F."/>
        </authorList>
    </citation>
    <scope>NUCLEOTIDE SEQUENCE [LARGE SCALE GENOMIC DNA]</scope>
    <source>
        <strain evidence="1 2">FD-325 SS-3</strain>
    </source>
</reference>
<organism evidence="1 2">
    <name type="scientific">Plicaturopsis crispa FD-325 SS-3</name>
    <dbReference type="NCBI Taxonomy" id="944288"/>
    <lineage>
        <taxon>Eukaryota</taxon>
        <taxon>Fungi</taxon>
        <taxon>Dikarya</taxon>
        <taxon>Basidiomycota</taxon>
        <taxon>Agaricomycotina</taxon>
        <taxon>Agaricomycetes</taxon>
        <taxon>Agaricomycetidae</taxon>
        <taxon>Amylocorticiales</taxon>
        <taxon>Amylocorticiaceae</taxon>
        <taxon>Plicatura</taxon>
        <taxon>Plicaturopsis crispa</taxon>
    </lineage>
</organism>
<feature type="non-terminal residue" evidence="1">
    <location>
        <position position="157"/>
    </location>
</feature>
<evidence type="ECO:0000313" key="2">
    <source>
        <dbReference type="Proteomes" id="UP000053263"/>
    </source>
</evidence>
<sequence length="157" mass="18634">FVYEGEPDVQLYKKWIREVRMWLVFSGLKGRKRMLTLGKYLGGRAYQFYERDVLDRRKKYSLSEFFESLFDHVFPVDFRAQQREQFDACAQGSQTVRDHLQSLQVIANTVGDLDEKDIVLAFWRRCKQYLRIELTKAGYSPESISLSRLETLAVQFE</sequence>
<dbReference type="AlphaFoldDB" id="A0A0C9SKX5"/>